<evidence type="ECO:0000313" key="1">
    <source>
        <dbReference type="EMBL" id="SFO05153.1"/>
    </source>
</evidence>
<name>A0A1I5E1B3_9FLAO</name>
<dbReference type="EMBL" id="FOVI01000018">
    <property type="protein sequence ID" value="SFO05153.1"/>
    <property type="molecule type" value="Genomic_DNA"/>
</dbReference>
<protein>
    <submittedName>
        <fullName evidence="1">Uncharacterized protein</fullName>
    </submittedName>
</protein>
<keyword evidence="2" id="KW-1185">Reference proteome</keyword>
<proteinExistence type="predicted"/>
<accession>A0A1I5E1B3</accession>
<dbReference type="AlphaFoldDB" id="A0A1I5E1B3"/>
<organism evidence="1 2">
    <name type="scientific">Paenimyroides ummariense</name>
    <dbReference type="NCBI Taxonomy" id="913024"/>
    <lineage>
        <taxon>Bacteria</taxon>
        <taxon>Pseudomonadati</taxon>
        <taxon>Bacteroidota</taxon>
        <taxon>Flavobacteriia</taxon>
        <taxon>Flavobacteriales</taxon>
        <taxon>Flavobacteriaceae</taxon>
        <taxon>Paenimyroides</taxon>
    </lineage>
</organism>
<gene>
    <name evidence="1" type="ORF">SAMN05421741_11838</name>
</gene>
<evidence type="ECO:0000313" key="2">
    <source>
        <dbReference type="Proteomes" id="UP000199036"/>
    </source>
</evidence>
<sequence length="50" mass="5610">MGAVVNMADIKDMDILLYSKCGNYKVKPTEQQRDYILNFLKNSSGNGGRL</sequence>
<dbReference type="STRING" id="913024.SAMN05421741_11838"/>
<reference evidence="2" key="1">
    <citation type="submission" date="2016-10" db="EMBL/GenBank/DDBJ databases">
        <authorList>
            <person name="Varghese N."/>
            <person name="Submissions S."/>
        </authorList>
    </citation>
    <scope>NUCLEOTIDE SEQUENCE [LARGE SCALE GENOMIC DNA]</scope>
    <source>
        <strain evidence="2">DS-12</strain>
    </source>
</reference>
<dbReference type="Proteomes" id="UP000199036">
    <property type="component" value="Unassembled WGS sequence"/>
</dbReference>